<feature type="transmembrane region" description="Helical" evidence="5">
    <location>
        <begin position="62"/>
        <end position="80"/>
    </location>
</feature>
<dbReference type="Proteomes" id="UP000034196">
    <property type="component" value="Unassembled WGS sequence"/>
</dbReference>
<comment type="subcellular location">
    <subcellularLocation>
        <location evidence="1">Cell membrane</location>
        <topology evidence="1">Multi-pass membrane protein</topology>
    </subcellularLocation>
</comment>
<feature type="transmembrane region" description="Helical" evidence="5">
    <location>
        <begin position="86"/>
        <end position="105"/>
    </location>
</feature>
<evidence type="ECO:0000256" key="3">
    <source>
        <dbReference type="ARBA" id="ARBA00022989"/>
    </source>
</evidence>
<evidence type="ECO:0000313" key="8">
    <source>
        <dbReference type="Proteomes" id="UP000034196"/>
    </source>
</evidence>
<dbReference type="GO" id="GO:0005886">
    <property type="term" value="C:plasma membrane"/>
    <property type="evidence" value="ECO:0007669"/>
    <property type="project" value="UniProtKB-SubCell"/>
</dbReference>
<dbReference type="PANTHER" id="PTHR23508:SF10">
    <property type="entry name" value="CARBOXYLIC ACID TRANSPORTER PROTEIN HOMOLOG"/>
    <property type="match status" value="1"/>
</dbReference>
<evidence type="ECO:0000259" key="6">
    <source>
        <dbReference type="PROSITE" id="PS50850"/>
    </source>
</evidence>
<organism evidence="7 8">
    <name type="scientific">Streptomyces mangrovisoli</name>
    <dbReference type="NCBI Taxonomy" id="1428628"/>
    <lineage>
        <taxon>Bacteria</taxon>
        <taxon>Bacillati</taxon>
        <taxon>Actinomycetota</taxon>
        <taxon>Actinomycetes</taxon>
        <taxon>Kitasatosporales</taxon>
        <taxon>Streptomycetaceae</taxon>
        <taxon>Streptomyces</taxon>
    </lineage>
</organism>
<feature type="transmembrane region" description="Helical" evidence="5">
    <location>
        <begin position="206"/>
        <end position="223"/>
    </location>
</feature>
<name>A0A1J4NW92_9ACTN</name>
<dbReference type="InterPro" id="IPR011701">
    <property type="entry name" value="MFS"/>
</dbReference>
<evidence type="ECO:0000313" key="7">
    <source>
        <dbReference type="EMBL" id="OIJ65501.1"/>
    </source>
</evidence>
<dbReference type="AlphaFoldDB" id="A0A1J4NW92"/>
<accession>A0A1J4NW92</accession>
<dbReference type="EMBL" id="LAVA02000057">
    <property type="protein sequence ID" value="OIJ65501.1"/>
    <property type="molecule type" value="Genomic_DNA"/>
</dbReference>
<keyword evidence="2 5" id="KW-0812">Transmembrane</keyword>
<dbReference type="STRING" id="1428628.WN71_023435"/>
<proteinExistence type="predicted"/>
<dbReference type="GO" id="GO:0046943">
    <property type="term" value="F:carboxylic acid transmembrane transporter activity"/>
    <property type="evidence" value="ECO:0007669"/>
    <property type="project" value="TreeGrafter"/>
</dbReference>
<feature type="domain" description="Major facilitator superfamily (MFS) profile" evidence="6">
    <location>
        <begin position="1"/>
        <end position="389"/>
    </location>
</feature>
<evidence type="ECO:0000256" key="4">
    <source>
        <dbReference type="ARBA" id="ARBA00023136"/>
    </source>
</evidence>
<dbReference type="PANTHER" id="PTHR23508">
    <property type="entry name" value="CARBOXYLIC ACID TRANSPORTER PROTEIN HOMOLOG"/>
    <property type="match status" value="1"/>
</dbReference>
<keyword evidence="8" id="KW-1185">Reference proteome</keyword>
<feature type="transmembrane region" description="Helical" evidence="5">
    <location>
        <begin position="152"/>
        <end position="171"/>
    </location>
</feature>
<dbReference type="InterPro" id="IPR036259">
    <property type="entry name" value="MFS_trans_sf"/>
</dbReference>
<dbReference type="SUPFAM" id="SSF103473">
    <property type="entry name" value="MFS general substrate transporter"/>
    <property type="match status" value="1"/>
</dbReference>
<dbReference type="Pfam" id="PF07690">
    <property type="entry name" value="MFS_1"/>
    <property type="match status" value="1"/>
</dbReference>
<dbReference type="InterPro" id="IPR020846">
    <property type="entry name" value="MFS_dom"/>
</dbReference>
<protein>
    <recommendedName>
        <fullName evidence="6">Major facilitator superfamily (MFS) profile domain-containing protein</fullName>
    </recommendedName>
</protein>
<dbReference type="Gene3D" id="1.20.1250.20">
    <property type="entry name" value="MFS general substrate transporter like domains"/>
    <property type="match status" value="1"/>
</dbReference>
<feature type="transmembrane region" description="Helical" evidence="5">
    <location>
        <begin position="243"/>
        <end position="264"/>
    </location>
</feature>
<feature type="transmembrane region" description="Helical" evidence="5">
    <location>
        <begin position="126"/>
        <end position="146"/>
    </location>
</feature>
<sequence>MASYLDSGLLVTTGVAVGALYAKDLHLGAGDVGLILGLQTLMFGVGTVLGGLFGDRWGRRRIFLTSLIGYTVSALVLAFAHGAGSLYLGVVIGGLAIGADLPVSISMIREEAPEGQKGRMVVFSELLWLAGVIVVLGSMAFIAPLGALAARILYAHLAVVALVILIARTTLGESSEWLAARQASLAAPRSAATGFAQHRDLLRRPVGLVVLATGAYFTAWSIGSNTWGQFGSYMWTNLTRSDLGTYSIVSLAVLPIGLVPGIALMRVIDSPKRSRWITAGALLLPCQWVVLLVLGSTTTGFVIGMILNSATAGIAGEILYKVWTQELIPTLNRATAQGVTLAMSKGGVSLFAFLTPSLMAVSRTAFFAVCLSFSLVTSVIALVWMPRLRKSPASGAISVASVGAGMRSGPEATGS</sequence>
<keyword evidence="3 5" id="KW-1133">Transmembrane helix</keyword>
<comment type="caution">
    <text evidence="7">The sequence shown here is derived from an EMBL/GenBank/DDBJ whole genome shotgun (WGS) entry which is preliminary data.</text>
</comment>
<dbReference type="RefSeq" id="WP_052743005.1">
    <property type="nucleotide sequence ID" value="NZ_LAVA02000057.1"/>
</dbReference>
<reference evidence="7" key="1">
    <citation type="submission" date="2016-10" db="EMBL/GenBank/DDBJ databases">
        <title>Genome sequence of Streptomyces mangrovisoli MUSC 149.</title>
        <authorList>
            <person name="Lee L.-H."/>
            <person name="Ser H.-L."/>
        </authorList>
    </citation>
    <scope>NUCLEOTIDE SEQUENCE [LARGE SCALE GENOMIC DNA]</scope>
    <source>
        <strain evidence="7">MUSC 149</strain>
    </source>
</reference>
<evidence type="ECO:0000256" key="5">
    <source>
        <dbReference type="SAM" id="Phobius"/>
    </source>
</evidence>
<feature type="transmembrane region" description="Helical" evidence="5">
    <location>
        <begin position="32"/>
        <end position="53"/>
    </location>
</feature>
<feature type="transmembrane region" description="Helical" evidence="5">
    <location>
        <begin position="365"/>
        <end position="385"/>
    </location>
</feature>
<gene>
    <name evidence="7" type="ORF">WN71_023435</name>
</gene>
<dbReference type="PROSITE" id="PS50850">
    <property type="entry name" value="MFS"/>
    <property type="match status" value="1"/>
</dbReference>
<evidence type="ECO:0000256" key="1">
    <source>
        <dbReference type="ARBA" id="ARBA00004651"/>
    </source>
</evidence>
<keyword evidence="4 5" id="KW-0472">Membrane</keyword>
<evidence type="ECO:0000256" key="2">
    <source>
        <dbReference type="ARBA" id="ARBA00022692"/>
    </source>
</evidence>